<dbReference type="InterPro" id="IPR035965">
    <property type="entry name" value="PAS-like_dom_sf"/>
</dbReference>
<dbReference type="SMART" id="SM00448">
    <property type="entry name" value="REC"/>
    <property type="match status" value="1"/>
</dbReference>
<dbReference type="SMART" id="SM00388">
    <property type="entry name" value="HisKA"/>
    <property type="match status" value="1"/>
</dbReference>
<evidence type="ECO:0000259" key="5">
    <source>
        <dbReference type="PROSITE" id="PS50109"/>
    </source>
</evidence>
<dbReference type="InterPro" id="IPR004358">
    <property type="entry name" value="Sig_transdc_His_kin-like_C"/>
</dbReference>
<dbReference type="SUPFAM" id="SSF55874">
    <property type="entry name" value="ATPase domain of HSP90 chaperone/DNA topoisomerase II/histidine kinase"/>
    <property type="match status" value="1"/>
</dbReference>
<dbReference type="InterPro" id="IPR000014">
    <property type="entry name" value="PAS"/>
</dbReference>
<feature type="modified residue" description="4-aspartylphosphate" evidence="4">
    <location>
        <position position="464"/>
    </location>
</feature>
<feature type="domain" description="Histidine kinase" evidence="5">
    <location>
        <begin position="165"/>
        <end position="394"/>
    </location>
</feature>
<dbReference type="Gene3D" id="1.10.287.130">
    <property type="match status" value="1"/>
</dbReference>
<feature type="domain" description="PAC" evidence="8">
    <location>
        <begin position="98"/>
        <end position="152"/>
    </location>
</feature>
<dbReference type="InterPro" id="IPR036097">
    <property type="entry name" value="HisK_dim/P_sf"/>
</dbReference>
<evidence type="ECO:0000313" key="9">
    <source>
        <dbReference type="EMBL" id="NJP01927.1"/>
    </source>
</evidence>
<gene>
    <name evidence="9" type="ORF">HBH25_13830</name>
</gene>
<dbReference type="InterPro" id="IPR011006">
    <property type="entry name" value="CheY-like_superfamily"/>
</dbReference>
<dbReference type="PROSITE" id="PS50112">
    <property type="entry name" value="PAS"/>
    <property type="match status" value="1"/>
</dbReference>
<dbReference type="InterPro" id="IPR000700">
    <property type="entry name" value="PAS-assoc_C"/>
</dbReference>
<protein>
    <recommendedName>
        <fullName evidence="2">histidine kinase</fullName>
        <ecNumber evidence="2">2.7.13.3</ecNumber>
    </recommendedName>
</protein>
<dbReference type="Pfam" id="PF00072">
    <property type="entry name" value="Response_reg"/>
    <property type="match status" value="1"/>
</dbReference>
<reference evidence="9 10" key="1">
    <citation type="submission" date="2020-03" db="EMBL/GenBank/DDBJ databases">
        <authorList>
            <person name="Wang L."/>
            <person name="He N."/>
            <person name="Li Y."/>
            <person name="Fang Y."/>
            <person name="Zhang F."/>
        </authorList>
    </citation>
    <scope>NUCLEOTIDE SEQUENCE [LARGE SCALE GENOMIC DNA]</scope>
    <source>
        <strain evidence="10">hsmgli-8</strain>
    </source>
</reference>
<evidence type="ECO:0000313" key="10">
    <source>
        <dbReference type="Proteomes" id="UP000746535"/>
    </source>
</evidence>
<proteinExistence type="predicted"/>
<evidence type="ECO:0000259" key="7">
    <source>
        <dbReference type="PROSITE" id="PS50112"/>
    </source>
</evidence>
<dbReference type="InterPro" id="IPR003661">
    <property type="entry name" value="HisK_dim/P_dom"/>
</dbReference>
<dbReference type="InterPro" id="IPR003594">
    <property type="entry name" value="HATPase_dom"/>
</dbReference>
<dbReference type="Pfam" id="PF02518">
    <property type="entry name" value="HATPase_c"/>
    <property type="match status" value="1"/>
</dbReference>
<sequence length="537" mass="59174">MPDQSKDLHARVDNTQTADLSSQGKNIFFAAVSTTRMPMIVTDPNQPDNPIIFANGAFLDMTGYSTDELYGRNCRFLQGADTDRHLVEQVKRAVDEQRDISVEILNYRKDGSSFWNALFISPVYNDDGDLIYFFASQLDVSRRRDAEDALRQAQKMEALGQLTGGIAHDFNNLLQVMGGYVDLADRSARKAEVDGERIVRNLAMTRTAIERATSLTQQLLAFSRKQKLQGRVINLNNLVDEIRRNVEHVMGDNIDFRTDLEQDLWNCRIDPTQAEMALLNIIINARDALLGRDRPAVSVETRNLHVSEANARAYDGMLPGRYVCIALTDNGCGMPESIKSRVMEPFFTTKDEGKGTGLGLSMVYGFAKQSGGAVRIYSEDGIGTTLRMYFPADSAGLTHHEVPKPAAVATGTEAILIVEDREDVAELAKAVLDDCGYTTAVANSANQALEILASNARFDLLFSDVIMPGGMNGVVLAREVRKLYPDMKILLTTGYAENAIERTDASGEQFEVLSKPCLPNVLSAKVRQVLNGPNGVS</sequence>
<dbReference type="SMART" id="SM00387">
    <property type="entry name" value="HATPase_c"/>
    <property type="match status" value="1"/>
</dbReference>
<feature type="domain" description="PAS" evidence="7">
    <location>
        <begin position="24"/>
        <end position="97"/>
    </location>
</feature>
<dbReference type="Pfam" id="PF13426">
    <property type="entry name" value="PAS_9"/>
    <property type="match status" value="1"/>
</dbReference>
<comment type="caution">
    <text evidence="9">The sequence shown here is derived from an EMBL/GenBank/DDBJ whole genome shotgun (WGS) entry which is preliminary data.</text>
</comment>
<dbReference type="Gene3D" id="3.30.450.20">
    <property type="entry name" value="PAS domain"/>
    <property type="match status" value="1"/>
</dbReference>
<evidence type="ECO:0000256" key="4">
    <source>
        <dbReference type="PROSITE-ProRule" id="PRU00169"/>
    </source>
</evidence>
<dbReference type="EMBL" id="JAAVJI010000007">
    <property type="protein sequence ID" value="NJP01927.1"/>
    <property type="molecule type" value="Genomic_DNA"/>
</dbReference>
<dbReference type="SMART" id="SM00086">
    <property type="entry name" value="PAC"/>
    <property type="match status" value="1"/>
</dbReference>
<dbReference type="InterPro" id="IPR005467">
    <property type="entry name" value="His_kinase_dom"/>
</dbReference>
<dbReference type="SUPFAM" id="SSF55785">
    <property type="entry name" value="PYP-like sensor domain (PAS domain)"/>
    <property type="match status" value="1"/>
</dbReference>
<dbReference type="SMART" id="SM00091">
    <property type="entry name" value="PAS"/>
    <property type="match status" value="1"/>
</dbReference>
<dbReference type="NCBIfam" id="NF010076">
    <property type="entry name" value="PRK13557.1"/>
    <property type="match status" value="1"/>
</dbReference>
<dbReference type="SUPFAM" id="SSF47384">
    <property type="entry name" value="Homodimeric domain of signal transducing histidine kinase"/>
    <property type="match status" value="1"/>
</dbReference>
<organism evidence="9 10">
    <name type="scientific">Pseudomonas quercus</name>
    <dbReference type="NCBI Taxonomy" id="2722792"/>
    <lineage>
        <taxon>Bacteria</taxon>
        <taxon>Pseudomonadati</taxon>
        <taxon>Pseudomonadota</taxon>
        <taxon>Gammaproteobacteria</taxon>
        <taxon>Pseudomonadales</taxon>
        <taxon>Pseudomonadaceae</taxon>
        <taxon>Pseudomonas</taxon>
    </lineage>
</organism>
<dbReference type="InterPro" id="IPR036890">
    <property type="entry name" value="HATPase_C_sf"/>
</dbReference>
<name>A0ABX0YIA1_9PSED</name>
<accession>A0ABX0YIA1</accession>
<dbReference type="PROSITE" id="PS50110">
    <property type="entry name" value="RESPONSE_REGULATORY"/>
    <property type="match status" value="1"/>
</dbReference>
<evidence type="ECO:0000259" key="6">
    <source>
        <dbReference type="PROSITE" id="PS50110"/>
    </source>
</evidence>
<dbReference type="PANTHER" id="PTHR43065:SF42">
    <property type="entry name" value="TWO-COMPONENT SENSOR PPRA"/>
    <property type="match status" value="1"/>
</dbReference>
<evidence type="ECO:0000256" key="3">
    <source>
        <dbReference type="ARBA" id="ARBA00022553"/>
    </source>
</evidence>
<evidence type="ECO:0000256" key="2">
    <source>
        <dbReference type="ARBA" id="ARBA00012438"/>
    </source>
</evidence>
<feature type="domain" description="Response regulatory" evidence="6">
    <location>
        <begin position="414"/>
        <end position="530"/>
    </location>
</feature>
<dbReference type="Gene3D" id="3.30.565.10">
    <property type="entry name" value="Histidine kinase-like ATPase, C-terminal domain"/>
    <property type="match status" value="1"/>
</dbReference>
<keyword evidence="10" id="KW-1185">Reference proteome</keyword>
<comment type="catalytic activity">
    <reaction evidence="1">
        <text>ATP + protein L-histidine = ADP + protein N-phospho-L-histidine.</text>
        <dbReference type="EC" id="2.7.13.3"/>
    </reaction>
</comment>
<dbReference type="CDD" id="cd00130">
    <property type="entry name" value="PAS"/>
    <property type="match status" value="1"/>
</dbReference>
<evidence type="ECO:0000256" key="1">
    <source>
        <dbReference type="ARBA" id="ARBA00000085"/>
    </source>
</evidence>
<dbReference type="PROSITE" id="PS50109">
    <property type="entry name" value="HIS_KIN"/>
    <property type="match status" value="1"/>
</dbReference>
<dbReference type="PROSITE" id="PS50113">
    <property type="entry name" value="PAC"/>
    <property type="match status" value="1"/>
</dbReference>
<dbReference type="InterPro" id="IPR001610">
    <property type="entry name" value="PAC"/>
</dbReference>
<dbReference type="PRINTS" id="PR00344">
    <property type="entry name" value="BCTRLSENSOR"/>
</dbReference>
<dbReference type="RefSeq" id="WP_168084493.1">
    <property type="nucleotide sequence ID" value="NZ_JAAVJI010000007.1"/>
</dbReference>
<dbReference type="NCBIfam" id="TIGR00229">
    <property type="entry name" value="sensory_box"/>
    <property type="match status" value="1"/>
</dbReference>
<dbReference type="EC" id="2.7.13.3" evidence="2"/>
<evidence type="ECO:0000259" key="8">
    <source>
        <dbReference type="PROSITE" id="PS50113"/>
    </source>
</evidence>
<keyword evidence="3 4" id="KW-0597">Phosphoprotein</keyword>
<dbReference type="InterPro" id="IPR001789">
    <property type="entry name" value="Sig_transdc_resp-reg_receiver"/>
</dbReference>
<dbReference type="CDD" id="cd00082">
    <property type="entry name" value="HisKA"/>
    <property type="match status" value="1"/>
</dbReference>
<dbReference type="PANTHER" id="PTHR43065">
    <property type="entry name" value="SENSOR HISTIDINE KINASE"/>
    <property type="match status" value="1"/>
</dbReference>
<dbReference type="SUPFAM" id="SSF52172">
    <property type="entry name" value="CheY-like"/>
    <property type="match status" value="1"/>
</dbReference>
<dbReference type="CDD" id="cd18161">
    <property type="entry name" value="REC_hyHK_blue-like"/>
    <property type="match status" value="1"/>
</dbReference>
<dbReference type="Proteomes" id="UP000746535">
    <property type="component" value="Unassembled WGS sequence"/>
</dbReference>
<dbReference type="Gene3D" id="3.40.50.2300">
    <property type="match status" value="1"/>
</dbReference>